<organism evidence="3 4">
    <name type="scientific">Isachenkonia alkalipeptolytica</name>
    <dbReference type="NCBI Taxonomy" id="2565777"/>
    <lineage>
        <taxon>Bacteria</taxon>
        <taxon>Bacillati</taxon>
        <taxon>Bacillota</taxon>
        <taxon>Clostridia</taxon>
        <taxon>Eubacteriales</taxon>
        <taxon>Clostridiaceae</taxon>
        <taxon>Isachenkonia</taxon>
    </lineage>
</organism>
<dbReference type="InterPro" id="IPR012042">
    <property type="entry name" value="NeuTTM/CthTTM-like"/>
</dbReference>
<dbReference type="Proteomes" id="UP000449710">
    <property type="component" value="Unassembled WGS sequence"/>
</dbReference>
<dbReference type="AlphaFoldDB" id="A0AA43XKE1"/>
<dbReference type="SMART" id="SM01118">
    <property type="entry name" value="CYTH"/>
    <property type="match status" value="1"/>
</dbReference>
<feature type="domain" description="CYTH" evidence="2">
    <location>
        <begin position="3"/>
        <end position="150"/>
    </location>
</feature>
<comment type="caution">
    <text evidence="3">The sequence shown here is derived from an EMBL/GenBank/DDBJ whole genome shotgun (WGS) entry which is preliminary data.</text>
</comment>
<keyword evidence="4" id="KW-1185">Reference proteome</keyword>
<dbReference type="PANTHER" id="PTHR40114">
    <property type="entry name" value="SLR0698 PROTEIN"/>
    <property type="match status" value="1"/>
</dbReference>
<dbReference type="SUPFAM" id="SSF55154">
    <property type="entry name" value="CYTH-like phosphatases"/>
    <property type="match status" value="1"/>
</dbReference>
<dbReference type="InterPro" id="IPR023577">
    <property type="entry name" value="CYTH_domain"/>
</dbReference>
<dbReference type="RefSeq" id="WP_160720051.1">
    <property type="nucleotide sequence ID" value="NZ_SUMG01000005.1"/>
</dbReference>
<protein>
    <submittedName>
        <fullName evidence="3">CYTH domain-containing protein</fullName>
    </submittedName>
</protein>
<evidence type="ECO:0000259" key="2">
    <source>
        <dbReference type="PROSITE" id="PS51707"/>
    </source>
</evidence>
<dbReference type="PIRSF" id="PIRSF016487">
    <property type="entry name" value="CYTH_UCP016487"/>
    <property type="match status" value="1"/>
</dbReference>
<name>A0AA43XKE1_9CLOT</name>
<dbReference type="InterPro" id="IPR033469">
    <property type="entry name" value="CYTH-like_dom_sf"/>
</dbReference>
<dbReference type="Gene3D" id="2.40.320.10">
    <property type="entry name" value="Hypothetical Protein Pfu-838710-001"/>
    <property type="match status" value="1"/>
</dbReference>
<accession>A0AA43XKE1</accession>
<dbReference type="EMBL" id="SUMG01000005">
    <property type="protein sequence ID" value="NBG87991.1"/>
    <property type="molecule type" value="Genomic_DNA"/>
</dbReference>
<evidence type="ECO:0000313" key="3">
    <source>
        <dbReference type="EMBL" id="NBG87991.1"/>
    </source>
</evidence>
<sequence>MLAVERERKFLVKKLPDVFKVKKKEIIQKYLSSEPELRIRKIGGDYVLTKKGPGTHTRREEEMEISSELFLFLEGDRPPMQIQKTRYYLPLKAGLVAELDVYKGEFQGFYSVEVEFETEEDMKAFAPPDWFGMEVTERRDITNYQMAKNGIPKDLTAIIESYSL</sequence>
<dbReference type="PROSITE" id="PS51707">
    <property type="entry name" value="CYTH"/>
    <property type="match status" value="1"/>
</dbReference>
<proteinExistence type="predicted"/>
<dbReference type="Pfam" id="PF01928">
    <property type="entry name" value="CYTH"/>
    <property type="match status" value="1"/>
</dbReference>
<reference evidence="3 4" key="1">
    <citation type="submission" date="2019-04" db="EMBL/GenBank/DDBJ databases">
        <title>Isachenkonia alkalipeptolytica gen. nov. sp. nov. a new anaerobic, alkiliphilic organothrophic bacterium capable to reduce synthesized ferrihydrite isolated from a soda lake.</title>
        <authorList>
            <person name="Toshchakov S.V."/>
            <person name="Zavarzina D.G."/>
            <person name="Zhilina T.N."/>
            <person name="Kostrikina N.A."/>
            <person name="Kublanov I.V."/>
        </authorList>
    </citation>
    <scope>NUCLEOTIDE SEQUENCE [LARGE SCALE GENOMIC DNA]</scope>
    <source>
        <strain evidence="3 4">Z-1701</strain>
    </source>
</reference>
<evidence type="ECO:0000256" key="1">
    <source>
        <dbReference type="PIRSR" id="PIRSR016487-1"/>
    </source>
</evidence>
<dbReference type="PANTHER" id="PTHR40114:SF1">
    <property type="entry name" value="SLR0698 PROTEIN"/>
    <property type="match status" value="1"/>
</dbReference>
<evidence type="ECO:0000313" key="4">
    <source>
        <dbReference type="Proteomes" id="UP000449710"/>
    </source>
</evidence>
<feature type="active site" description="Proton acceptor" evidence="1">
    <location>
        <position position="30"/>
    </location>
</feature>
<gene>
    <name evidence="3" type="ORF">ISALK_05705</name>
</gene>